<evidence type="ECO:0000256" key="2">
    <source>
        <dbReference type="SAM" id="MobiDB-lite"/>
    </source>
</evidence>
<feature type="compositionally biased region" description="Polar residues" evidence="2">
    <location>
        <begin position="48"/>
        <end position="68"/>
    </location>
</feature>
<feature type="compositionally biased region" description="Polar residues" evidence="2">
    <location>
        <begin position="223"/>
        <end position="236"/>
    </location>
</feature>
<proteinExistence type="predicted"/>
<evidence type="ECO:0000256" key="1">
    <source>
        <dbReference type="SAM" id="Coils"/>
    </source>
</evidence>
<feature type="region of interest" description="Disordered" evidence="2">
    <location>
        <begin position="169"/>
        <end position="236"/>
    </location>
</feature>
<keyword evidence="4" id="KW-1185">Reference proteome</keyword>
<feature type="region of interest" description="Disordered" evidence="2">
    <location>
        <begin position="31"/>
        <end position="115"/>
    </location>
</feature>
<dbReference type="EMBL" id="CAUOFW020004280">
    <property type="protein sequence ID" value="CAK9164793.1"/>
    <property type="molecule type" value="Genomic_DNA"/>
</dbReference>
<gene>
    <name evidence="3" type="ORF">ILEXP_LOCUS33942</name>
</gene>
<comment type="caution">
    <text evidence="3">The sequence shown here is derived from an EMBL/GenBank/DDBJ whole genome shotgun (WGS) entry which is preliminary data.</text>
</comment>
<feature type="compositionally biased region" description="Polar residues" evidence="2">
    <location>
        <begin position="169"/>
        <end position="188"/>
    </location>
</feature>
<evidence type="ECO:0000313" key="4">
    <source>
        <dbReference type="Proteomes" id="UP001642360"/>
    </source>
</evidence>
<feature type="compositionally biased region" description="Polar residues" evidence="2">
    <location>
        <begin position="103"/>
        <end position="115"/>
    </location>
</feature>
<name>A0ABC8T5U5_9AQUA</name>
<organism evidence="3 4">
    <name type="scientific">Ilex paraguariensis</name>
    <name type="common">yerba mate</name>
    <dbReference type="NCBI Taxonomy" id="185542"/>
    <lineage>
        <taxon>Eukaryota</taxon>
        <taxon>Viridiplantae</taxon>
        <taxon>Streptophyta</taxon>
        <taxon>Embryophyta</taxon>
        <taxon>Tracheophyta</taxon>
        <taxon>Spermatophyta</taxon>
        <taxon>Magnoliopsida</taxon>
        <taxon>eudicotyledons</taxon>
        <taxon>Gunneridae</taxon>
        <taxon>Pentapetalae</taxon>
        <taxon>asterids</taxon>
        <taxon>campanulids</taxon>
        <taxon>Aquifoliales</taxon>
        <taxon>Aquifoliaceae</taxon>
        <taxon>Ilex</taxon>
    </lineage>
</organism>
<sequence length="250" mass="27044">MATDTTHQDQKKRTMEALERRFALAEAELRLQQKKSKKRPGEEINKVALNTNSSSIDASVTQHSSNPLSKKGKAPTALRFCVAANGRRSSQPDLGLSPRCKKTGTQAQSKKAGSELLQSSIEAASAHQDQKKRTMEALERRFALAEAELRLQQKKSKKRPGEEINKVALNTNSSSIDASVTQHSSNPLSKKGKAPTALRFCVAANGRRPSQPDLGLSPRCKKTGTQAQSKKAGSELLQSSIEAASVVSRG</sequence>
<dbReference type="Proteomes" id="UP001642360">
    <property type="component" value="Unassembled WGS sequence"/>
</dbReference>
<keyword evidence="1" id="KW-0175">Coiled coil</keyword>
<reference evidence="3 4" key="1">
    <citation type="submission" date="2024-02" db="EMBL/GenBank/DDBJ databases">
        <authorList>
            <person name="Vignale AGUSTIN F."/>
            <person name="Sosa J E."/>
            <person name="Modenutti C."/>
        </authorList>
    </citation>
    <scope>NUCLEOTIDE SEQUENCE [LARGE SCALE GENOMIC DNA]</scope>
</reference>
<accession>A0ABC8T5U5</accession>
<dbReference type="AlphaFoldDB" id="A0ABC8T5U5"/>
<evidence type="ECO:0000313" key="3">
    <source>
        <dbReference type="EMBL" id="CAK9164793.1"/>
    </source>
</evidence>
<feature type="coiled-coil region" evidence="1">
    <location>
        <begin position="121"/>
        <end position="155"/>
    </location>
</feature>
<protein>
    <submittedName>
        <fullName evidence="3">Uncharacterized protein</fullName>
    </submittedName>
</protein>